<dbReference type="Proteomes" id="UP000295388">
    <property type="component" value="Unassembled WGS sequence"/>
</dbReference>
<dbReference type="InterPro" id="IPR011712">
    <property type="entry name" value="Sig_transdc_His_kin_sub3_dim/P"/>
</dbReference>
<evidence type="ECO:0000256" key="4">
    <source>
        <dbReference type="ARBA" id="ARBA00022679"/>
    </source>
</evidence>
<dbReference type="GO" id="GO:0046983">
    <property type="term" value="F:protein dimerization activity"/>
    <property type="evidence" value="ECO:0007669"/>
    <property type="project" value="InterPro"/>
</dbReference>
<dbReference type="SUPFAM" id="SSF55874">
    <property type="entry name" value="ATPase domain of HSP90 chaperone/DNA topoisomerase II/histidine kinase"/>
    <property type="match status" value="1"/>
</dbReference>
<dbReference type="SUPFAM" id="SSF55781">
    <property type="entry name" value="GAF domain-like"/>
    <property type="match status" value="1"/>
</dbReference>
<proteinExistence type="predicted"/>
<comment type="catalytic activity">
    <reaction evidence="1">
        <text>ATP + protein L-histidine = ADP + protein N-phospho-L-histidine.</text>
        <dbReference type="EC" id="2.7.13.3"/>
    </reaction>
</comment>
<comment type="caution">
    <text evidence="12">The sequence shown here is derived from an EMBL/GenBank/DDBJ whole genome shotgun (WGS) entry which is preliminary data.</text>
</comment>
<keyword evidence="9" id="KW-1133">Transmembrane helix</keyword>
<dbReference type="GO" id="GO:0000155">
    <property type="term" value="F:phosphorelay sensor kinase activity"/>
    <property type="evidence" value="ECO:0007669"/>
    <property type="project" value="InterPro"/>
</dbReference>
<dbReference type="OrthoDB" id="3217947at2"/>
<dbReference type="PANTHER" id="PTHR24421">
    <property type="entry name" value="NITRATE/NITRITE SENSOR PROTEIN NARX-RELATED"/>
    <property type="match status" value="1"/>
</dbReference>
<dbReference type="InterPro" id="IPR050482">
    <property type="entry name" value="Sensor_HK_TwoCompSys"/>
</dbReference>
<feature type="transmembrane region" description="Helical" evidence="9">
    <location>
        <begin position="97"/>
        <end position="124"/>
    </location>
</feature>
<dbReference type="EMBL" id="SNWQ01000033">
    <property type="protein sequence ID" value="TDO33273.1"/>
    <property type="molecule type" value="Genomic_DNA"/>
</dbReference>
<keyword evidence="13" id="KW-1185">Reference proteome</keyword>
<dbReference type="Pfam" id="PF02518">
    <property type="entry name" value="HATPase_c"/>
    <property type="match status" value="1"/>
</dbReference>
<evidence type="ECO:0000256" key="7">
    <source>
        <dbReference type="ARBA" id="ARBA00022840"/>
    </source>
</evidence>
<evidence type="ECO:0000313" key="12">
    <source>
        <dbReference type="EMBL" id="TDO33273.1"/>
    </source>
</evidence>
<reference evidence="12 13" key="1">
    <citation type="submission" date="2019-03" db="EMBL/GenBank/DDBJ databases">
        <title>Genomic Encyclopedia of Type Strains, Phase III (KMG-III): the genomes of soil and plant-associated and newly described type strains.</title>
        <authorList>
            <person name="Whitman W."/>
        </authorList>
    </citation>
    <scope>NUCLEOTIDE SEQUENCE [LARGE SCALE GENOMIC DNA]</scope>
    <source>
        <strain evidence="12 13">VKM Ac-2527</strain>
    </source>
</reference>
<feature type="transmembrane region" description="Helical" evidence="9">
    <location>
        <begin position="136"/>
        <end position="155"/>
    </location>
</feature>
<evidence type="ECO:0000256" key="3">
    <source>
        <dbReference type="ARBA" id="ARBA00022553"/>
    </source>
</evidence>
<name>A0A4R6JBX4_9ACTN</name>
<dbReference type="CDD" id="cd16917">
    <property type="entry name" value="HATPase_UhpB-NarQ-NarX-like"/>
    <property type="match status" value="1"/>
</dbReference>
<evidence type="ECO:0000256" key="8">
    <source>
        <dbReference type="ARBA" id="ARBA00023012"/>
    </source>
</evidence>
<keyword evidence="3" id="KW-0597">Phosphoprotein</keyword>
<dbReference type="GO" id="GO:0005524">
    <property type="term" value="F:ATP binding"/>
    <property type="evidence" value="ECO:0007669"/>
    <property type="project" value="UniProtKB-KW"/>
</dbReference>
<feature type="transmembrane region" description="Helical" evidence="9">
    <location>
        <begin position="221"/>
        <end position="243"/>
    </location>
</feature>
<feature type="domain" description="Histidine kinase/HSP90-like ATPase" evidence="10">
    <location>
        <begin position="617"/>
        <end position="696"/>
    </location>
</feature>
<keyword evidence="6 12" id="KW-0418">Kinase</keyword>
<evidence type="ECO:0000313" key="13">
    <source>
        <dbReference type="Proteomes" id="UP000295388"/>
    </source>
</evidence>
<dbReference type="Gene3D" id="1.20.5.1930">
    <property type="match status" value="1"/>
</dbReference>
<evidence type="ECO:0000256" key="6">
    <source>
        <dbReference type="ARBA" id="ARBA00022777"/>
    </source>
</evidence>
<protein>
    <recommendedName>
        <fullName evidence="2">histidine kinase</fullName>
        <ecNumber evidence="2">2.7.13.3</ecNumber>
    </recommendedName>
</protein>
<feature type="transmembrane region" description="Helical" evidence="9">
    <location>
        <begin position="285"/>
        <end position="308"/>
    </location>
</feature>
<keyword evidence="7" id="KW-0067">ATP-binding</keyword>
<keyword evidence="5" id="KW-0547">Nucleotide-binding</keyword>
<evidence type="ECO:0000259" key="10">
    <source>
        <dbReference type="Pfam" id="PF02518"/>
    </source>
</evidence>
<accession>A0A4R6JBX4</accession>
<dbReference type="InterPro" id="IPR029016">
    <property type="entry name" value="GAF-like_dom_sf"/>
</dbReference>
<evidence type="ECO:0000256" key="2">
    <source>
        <dbReference type="ARBA" id="ARBA00012438"/>
    </source>
</evidence>
<feature type="domain" description="Signal transduction histidine kinase subgroup 3 dimerisation and phosphoacceptor" evidence="11">
    <location>
        <begin position="503"/>
        <end position="570"/>
    </location>
</feature>
<feature type="transmembrane region" description="Helical" evidence="9">
    <location>
        <begin position="188"/>
        <end position="209"/>
    </location>
</feature>
<keyword evidence="8" id="KW-0902">Two-component regulatory system</keyword>
<dbReference type="Gene3D" id="3.30.450.40">
    <property type="match status" value="1"/>
</dbReference>
<sequence length="703" mass="75224">MLIPAPVCRFLAVVSVLALLSAPPVAALLGRGISAQQFAFTGGFLVPFAATGLYAFWRRPDLPVARLLLTAGSLWALFASGDFLLRAVLEQDPDAPGLWIANLVLLGVGCACFAVALTLLALFPDGRYQRAYERRFIRPLWSLPVAVPLLAALLTPRFHLAYDRSTPEIPNPAAILDGVGLEKVPEGLFSGLATSFLPVGVALLALRYRRLGAEQRAQVRWLLWVCIVGLMVGIGLAVLSARGSGLVDIVFMIVGYGFLALVPVAILIAILRYRLLNVDVLIRKSLVYGTLWLLIVAVYVLAAAALGVAVGGQLPVSVAILLTVVATLAFQPARRRLEQLANRWVFGEPTNRYELLAAFGADLERTLSLDELLPRLAGTVQRGLDASWARISVTQGSDGDAVLVPRAAAGIEPDARAEPTLSSRLHVADSNTAVGVIECGPRREGKYSDQDRSLLETLARQAALAVRNAGLASELSARLDEIRIHADELAASRSRIVHAQETERRRIERNIHDGAQQELVALIASLRLARNQLERDPVSAGATLAGLQEAVIATLNDLRNLAQGIHPAVLSDKGLLAALEARARTAQVAVAISADPAARRLRFDDDVEGAAYFFACEALVNALKHGRADSIELTVTHDQGWLSVEVSDDGVGFEPATTPKRGLANLGDRAAALGGHFHLESEPGRGTTVRCALPAPIREAAHV</sequence>
<evidence type="ECO:0000256" key="9">
    <source>
        <dbReference type="SAM" id="Phobius"/>
    </source>
</evidence>
<feature type="transmembrane region" description="Helical" evidence="9">
    <location>
        <begin position="37"/>
        <end position="57"/>
    </location>
</feature>
<keyword evidence="9" id="KW-0812">Transmembrane</keyword>
<dbReference type="AlphaFoldDB" id="A0A4R6JBX4"/>
<dbReference type="GO" id="GO:0016020">
    <property type="term" value="C:membrane"/>
    <property type="evidence" value="ECO:0007669"/>
    <property type="project" value="InterPro"/>
</dbReference>
<dbReference type="Pfam" id="PF07730">
    <property type="entry name" value="HisKA_3"/>
    <property type="match status" value="1"/>
</dbReference>
<keyword evidence="4" id="KW-0808">Transferase</keyword>
<dbReference type="InterPro" id="IPR036890">
    <property type="entry name" value="HATPase_C_sf"/>
</dbReference>
<feature type="transmembrane region" description="Helical" evidence="9">
    <location>
        <begin position="249"/>
        <end position="273"/>
    </location>
</feature>
<keyword evidence="9" id="KW-0472">Membrane</keyword>
<evidence type="ECO:0000256" key="5">
    <source>
        <dbReference type="ARBA" id="ARBA00022741"/>
    </source>
</evidence>
<dbReference type="Gene3D" id="3.30.565.10">
    <property type="entry name" value="Histidine kinase-like ATPase, C-terminal domain"/>
    <property type="match status" value="1"/>
</dbReference>
<organism evidence="12 13">
    <name type="scientific">Kribbella caucasensis</name>
    <dbReference type="NCBI Taxonomy" id="2512215"/>
    <lineage>
        <taxon>Bacteria</taxon>
        <taxon>Bacillati</taxon>
        <taxon>Actinomycetota</taxon>
        <taxon>Actinomycetes</taxon>
        <taxon>Propionibacteriales</taxon>
        <taxon>Kribbellaceae</taxon>
        <taxon>Kribbella</taxon>
    </lineage>
</organism>
<dbReference type="PANTHER" id="PTHR24421:SF10">
    <property type="entry name" value="NITRATE_NITRITE SENSOR PROTEIN NARQ"/>
    <property type="match status" value="1"/>
</dbReference>
<evidence type="ECO:0000256" key="1">
    <source>
        <dbReference type="ARBA" id="ARBA00000085"/>
    </source>
</evidence>
<gene>
    <name evidence="12" type="ORF">EV643_13371</name>
</gene>
<evidence type="ECO:0000259" key="11">
    <source>
        <dbReference type="Pfam" id="PF07730"/>
    </source>
</evidence>
<dbReference type="InterPro" id="IPR003594">
    <property type="entry name" value="HATPase_dom"/>
</dbReference>
<dbReference type="EC" id="2.7.13.3" evidence="2"/>
<feature type="transmembrane region" description="Helical" evidence="9">
    <location>
        <begin position="64"/>
        <end position="85"/>
    </location>
</feature>